<sequence length="135" mass="15887">MSESIHLQDLVVTKVECTIHLLQAPLYRIISKLCTRLATHKVSNKWPPMVTKTRVVILNHLFIFIYQNSPVTVQVISILKINLITPYLLLCCQYIYHCRLIISFKNWSIFKLPSKKRPGFLPYLSLWSHRCQHIK</sequence>
<evidence type="ECO:0000313" key="1">
    <source>
        <dbReference type="EnsemblPlants" id="Solyc01g067940.2.1.1"/>
    </source>
</evidence>
<dbReference type="OMA" id="KVECTIH"/>
<reference evidence="1" key="1">
    <citation type="journal article" date="2012" name="Nature">
        <title>The tomato genome sequence provides insights into fleshy fruit evolution.</title>
        <authorList>
            <consortium name="Tomato Genome Consortium"/>
        </authorList>
    </citation>
    <scope>NUCLEOTIDE SEQUENCE [LARGE SCALE GENOMIC DNA]</scope>
    <source>
        <strain evidence="1">cv. Heinz 1706</strain>
    </source>
</reference>
<organism evidence="1">
    <name type="scientific">Solanum lycopersicum</name>
    <name type="common">Tomato</name>
    <name type="synonym">Lycopersicon esculentum</name>
    <dbReference type="NCBI Taxonomy" id="4081"/>
    <lineage>
        <taxon>Eukaryota</taxon>
        <taxon>Viridiplantae</taxon>
        <taxon>Streptophyta</taxon>
        <taxon>Embryophyta</taxon>
        <taxon>Tracheophyta</taxon>
        <taxon>Spermatophyta</taxon>
        <taxon>Magnoliopsida</taxon>
        <taxon>eudicotyledons</taxon>
        <taxon>Gunneridae</taxon>
        <taxon>Pentapetalae</taxon>
        <taxon>asterids</taxon>
        <taxon>lamiids</taxon>
        <taxon>Solanales</taxon>
        <taxon>Solanaceae</taxon>
        <taxon>Solanoideae</taxon>
        <taxon>Solaneae</taxon>
        <taxon>Solanum</taxon>
        <taxon>Solanum subgen. Lycopersicon</taxon>
    </lineage>
</organism>
<dbReference type="InParanoid" id="A0A3Q7EGS7"/>
<keyword evidence="2" id="KW-1185">Reference proteome</keyword>
<name>A0A3Q7EGS7_SOLLC</name>
<reference evidence="1" key="2">
    <citation type="submission" date="2019-01" db="UniProtKB">
        <authorList>
            <consortium name="EnsemblPlants"/>
        </authorList>
    </citation>
    <scope>IDENTIFICATION</scope>
    <source>
        <strain evidence="1">cv. Heinz 1706</strain>
    </source>
</reference>
<evidence type="ECO:0000313" key="2">
    <source>
        <dbReference type="Proteomes" id="UP000004994"/>
    </source>
</evidence>
<dbReference type="Gramene" id="Solyc01g067940.2.1">
    <property type="protein sequence ID" value="Solyc01g067940.2.1.1"/>
    <property type="gene ID" value="Solyc01g067940.2"/>
</dbReference>
<dbReference type="EnsemblPlants" id="Solyc01g067940.2.1">
    <property type="protein sequence ID" value="Solyc01g067940.2.1.1"/>
    <property type="gene ID" value="Solyc01g067940.2"/>
</dbReference>
<protein>
    <submittedName>
        <fullName evidence="1">Uncharacterized protein</fullName>
    </submittedName>
</protein>
<accession>A0A3Q7EGS7</accession>
<dbReference type="AlphaFoldDB" id="A0A3Q7EGS7"/>
<dbReference type="Proteomes" id="UP000004994">
    <property type="component" value="Chromosome 1"/>
</dbReference>
<dbReference type="PaxDb" id="4081-Solyc01g067940.2.1"/>
<proteinExistence type="predicted"/>